<gene>
    <name evidence="1" type="ORF">F53441_10277</name>
</gene>
<dbReference type="EMBL" id="JAADJG010000481">
    <property type="protein sequence ID" value="KAF4446053.1"/>
    <property type="molecule type" value="Genomic_DNA"/>
</dbReference>
<evidence type="ECO:0000313" key="2">
    <source>
        <dbReference type="Proteomes" id="UP000605986"/>
    </source>
</evidence>
<accession>A0A8H4KB40</accession>
<protein>
    <submittedName>
        <fullName evidence="1">Uncharacterized protein</fullName>
    </submittedName>
</protein>
<name>A0A8H4KB40_9HYPO</name>
<comment type="caution">
    <text evidence="1">The sequence shown here is derived from an EMBL/GenBank/DDBJ whole genome shotgun (WGS) entry which is preliminary data.</text>
</comment>
<dbReference type="AlphaFoldDB" id="A0A8H4KB40"/>
<reference evidence="1" key="1">
    <citation type="submission" date="2020-01" db="EMBL/GenBank/DDBJ databases">
        <title>Identification and distribution of gene clusters putatively required for synthesis of sphingolipid metabolism inhibitors in phylogenetically diverse species of the filamentous fungus Fusarium.</title>
        <authorList>
            <person name="Kim H.-S."/>
            <person name="Busman M."/>
            <person name="Brown D.W."/>
            <person name="Divon H."/>
            <person name="Uhlig S."/>
            <person name="Proctor R.H."/>
        </authorList>
    </citation>
    <scope>NUCLEOTIDE SEQUENCE</scope>
    <source>
        <strain evidence="1">NRRL 53441</strain>
    </source>
</reference>
<proteinExistence type="predicted"/>
<sequence length="191" mass="20869">MSSTRYSILKATYVFASEEHSFIIQSGDACMSADFAAPVNVDLQDSSTQSVEAGPRWAADDASILIICTRPLPRRAEADARCLLTASNALGYNGLHSDNPSVTLYNHYPQTWAQAWVAVPHTSIWWISTGQLLSKLQFLPDVEFSNQSLQPSPGLDKELVIGSLDRLSVPELKIPKVKDRDLVLPNNGSGP</sequence>
<evidence type="ECO:0000313" key="1">
    <source>
        <dbReference type="EMBL" id="KAF4446053.1"/>
    </source>
</evidence>
<keyword evidence="2" id="KW-1185">Reference proteome</keyword>
<dbReference type="Proteomes" id="UP000605986">
    <property type="component" value="Unassembled WGS sequence"/>
</dbReference>
<organism evidence="1 2">
    <name type="scientific">Fusarium austroafricanum</name>
    <dbReference type="NCBI Taxonomy" id="2364996"/>
    <lineage>
        <taxon>Eukaryota</taxon>
        <taxon>Fungi</taxon>
        <taxon>Dikarya</taxon>
        <taxon>Ascomycota</taxon>
        <taxon>Pezizomycotina</taxon>
        <taxon>Sordariomycetes</taxon>
        <taxon>Hypocreomycetidae</taxon>
        <taxon>Hypocreales</taxon>
        <taxon>Nectriaceae</taxon>
        <taxon>Fusarium</taxon>
        <taxon>Fusarium concolor species complex</taxon>
    </lineage>
</organism>